<evidence type="ECO:0000256" key="4">
    <source>
        <dbReference type="ARBA" id="ARBA00022989"/>
    </source>
</evidence>
<sequence length="624" mass="70579">MSKCFHGYSENNKQTNRACTDLPWCGVFFGFVVFLLAGVWIPAFSKGDVNRLINGVDFANRICGKSDGVRDKPLAYWPAPTESYRFKVCTNDCNVTLNSDYVDTQYPTKEYYGRYCLPTKASSVSITGYDTISNQFSRQFSDVENSLTIIGLSIPIAAVMAFVYIWLMKQCVGFLVCLSSHTLLFHLKTKEQKIFYYPFSSFFKHRIPKFQKEARLRQKHNNKKKVRANNLSKTGDVNAAKVQQTIGYAFATFTFIFTILIIFARNRIRIAVAVIRSASRAIGDMPLVVFFPIWPLVVLVGVFLGWIYAAVFIFSTSRLSEHTSPSGLTLCSAFLFLLWVTQILVYFTFTAVAGAIANWYFTERDTNGKKLRGSSPQQLPNNAVTLACWRTLRYHMGTIFFASFVIAAIQFMRWVVRYLERMTNGGKKPNKLQKIIFRMVDCLLWCLECCLDKVSRNALIFTAIYGDAFCPAVCDSFALVWANLVRVAAITFFSTIVTVLGKVFVPLVTVAICGISLIYAEPFKSDVTSPIWPCVFVLIFGTCIGMLFIVVYDTAIDTIFICFLIDEKYNKTNGKMLADDDLRTIVQHFEQDSQKLAESVQRNHTGNANTVQEEKHIPPTGVEI</sequence>
<reference evidence="8 9" key="1">
    <citation type="journal article" date="2013" name="Curr. Biol.">
        <title>The Genome of the Foraminiferan Reticulomyxa filosa.</title>
        <authorList>
            <person name="Glockner G."/>
            <person name="Hulsmann N."/>
            <person name="Schleicher M."/>
            <person name="Noegel A.A."/>
            <person name="Eichinger L."/>
            <person name="Gallinger C."/>
            <person name="Pawlowski J."/>
            <person name="Sierra R."/>
            <person name="Euteneuer U."/>
            <person name="Pillet L."/>
            <person name="Moustafa A."/>
            <person name="Platzer M."/>
            <person name="Groth M."/>
            <person name="Szafranski K."/>
            <person name="Schliwa M."/>
        </authorList>
    </citation>
    <scope>NUCLEOTIDE SEQUENCE [LARGE SCALE GENOMIC DNA]</scope>
</reference>
<evidence type="ECO:0000256" key="6">
    <source>
        <dbReference type="ARBA" id="ARBA00023180"/>
    </source>
</evidence>
<organism evidence="8 9">
    <name type="scientific">Reticulomyxa filosa</name>
    <dbReference type="NCBI Taxonomy" id="46433"/>
    <lineage>
        <taxon>Eukaryota</taxon>
        <taxon>Sar</taxon>
        <taxon>Rhizaria</taxon>
        <taxon>Retaria</taxon>
        <taxon>Foraminifera</taxon>
        <taxon>Monothalamids</taxon>
        <taxon>Reticulomyxidae</taxon>
        <taxon>Reticulomyxa</taxon>
    </lineage>
</organism>
<feature type="transmembrane region" description="Helical" evidence="7">
    <location>
        <begin position="488"/>
        <end position="519"/>
    </location>
</feature>
<evidence type="ECO:0000313" key="8">
    <source>
        <dbReference type="EMBL" id="ETO30919.1"/>
    </source>
</evidence>
<feature type="transmembrane region" description="Helical" evidence="7">
    <location>
        <begin position="246"/>
        <end position="264"/>
    </location>
</feature>
<evidence type="ECO:0000256" key="1">
    <source>
        <dbReference type="ARBA" id="ARBA00004141"/>
    </source>
</evidence>
<accession>X6NYL1</accession>
<dbReference type="InterPro" id="IPR007603">
    <property type="entry name" value="Choline_transptr-like"/>
</dbReference>
<feature type="transmembrane region" description="Helical" evidence="7">
    <location>
        <begin position="396"/>
        <end position="415"/>
    </location>
</feature>
<feature type="transmembrane region" description="Helical" evidence="7">
    <location>
        <begin position="334"/>
        <end position="361"/>
    </location>
</feature>
<comment type="similarity">
    <text evidence="2 7">Belongs to the CTL (choline transporter-like) family.</text>
</comment>
<protein>
    <recommendedName>
        <fullName evidence="7">Choline transporter-like protein</fullName>
    </recommendedName>
</protein>
<dbReference type="PANTHER" id="PTHR12385:SF14">
    <property type="entry name" value="CHOLINE TRANSPORTER-LIKE 2"/>
    <property type="match status" value="1"/>
</dbReference>
<feature type="transmembrane region" description="Helical" evidence="7">
    <location>
        <begin position="531"/>
        <end position="552"/>
    </location>
</feature>
<evidence type="ECO:0000256" key="2">
    <source>
        <dbReference type="ARBA" id="ARBA00007168"/>
    </source>
</evidence>
<dbReference type="GO" id="GO:0022857">
    <property type="term" value="F:transmembrane transporter activity"/>
    <property type="evidence" value="ECO:0007669"/>
    <property type="project" value="UniProtKB-UniRule"/>
</dbReference>
<keyword evidence="3 7" id="KW-0812">Transmembrane</keyword>
<evidence type="ECO:0000313" key="9">
    <source>
        <dbReference type="Proteomes" id="UP000023152"/>
    </source>
</evidence>
<dbReference type="OrthoDB" id="420519at2759"/>
<proteinExistence type="inferred from homology"/>
<keyword evidence="5 7" id="KW-0472">Membrane</keyword>
<feature type="transmembrane region" description="Helical" evidence="7">
    <location>
        <begin position="458"/>
        <end position="482"/>
    </location>
</feature>
<name>X6NYL1_RETFI</name>
<dbReference type="Pfam" id="PF04515">
    <property type="entry name" value="Choline_transpo"/>
    <property type="match status" value="1"/>
</dbReference>
<keyword evidence="4 7" id="KW-1133">Transmembrane helix</keyword>
<comment type="caution">
    <text evidence="8">The sequence shown here is derived from an EMBL/GenBank/DDBJ whole genome shotgun (WGS) entry which is preliminary data.</text>
</comment>
<keyword evidence="6" id="KW-0325">Glycoprotein</keyword>
<feature type="transmembrane region" description="Helical" evidence="7">
    <location>
        <begin position="21"/>
        <end position="41"/>
    </location>
</feature>
<gene>
    <name evidence="8" type="ORF">RFI_06202</name>
</gene>
<comment type="function">
    <text evidence="7">Choline transporter.</text>
</comment>
<dbReference type="EMBL" id="ASPP01005236">
    <property type="protein sequence ID" value="ETO30919.1"/>
    <property type="molecule type" value="Genomic_DNA"/>
</dbReference>
<dbReference type="OMA" id="LLGIRYM"/>
<evidence type="ECO:0000256" key="7">
    <source>
        <dbReference type="RuleBase" id="RU368066"/>
    </source>
</evidence>
<dbReference type="AlphaFoldDB" id="X6NYL1"/>
<evidence type="ECO:0000256" key="3">
    <source>
        <dbReference type="ARBA" id="ARBA00022692"/>
    </source>
</evidence>
<dbReference type="PANTHER" id="PTHR12385">
    <property type="entry name" value="CHOLINE TRANSPORTER-LIKE (SLC FAMILY 44)"/>
    <property type="match status" value="1"/>
</dbReference>
<dbReference type="Proteomes" id="UP000023152">
    <property type="component" value="Unassembled WGS sequence"/>
</dbReference>
<feature type="transmembrane region" description="Helical" evidence="7">
    <location>
        <begin position="285"/>
        <end position="314"/>
    </location>
</feature>
<comment type="subcellular location">
    <subcellularLocation>
        <location evidence="7">Cell membrane</location>
        <topology evidence="7">Multi-pass membrane protein</topology>
    </subcellularLocation>
    <subcellularLocation>
        <location evidence="1">Membrane</location>
        <topology evidence="1">Multi-pass membrane protein</topology>
    </subcellularLocation>
</comment>
<feature type="transmembrane region" description="Helical" evidence="7">
    <location>
        <begin position="147"/>
        <end position="167"/>
    </location>
</feature>
<keyword evidence="9" id="KW-1185">Reference proteome</keyword>
<evidence type="ECO:0000256" key="5">
    <source>
        <dbReference type="ARBA" id="ARBA00023136"/>
    </source>
</evidence>
<dbReference type="GO" id="GO:0005886">
    <property type="term" value="C:plasma membrane"/>
    <property type="evidence" value="ECO:0007669"/>
    <property type="project" value="UniProtKB-SubCell"/>
</dbReference>